<dbReference type="InterPro" id="IPR043168">
    <property type="entry name" value="DegV_C"/>
</dbReference>
<evidence type="ECO:0000313" key="3">
    <source>
        <dbReference type="EMBL" id="SHK62925.1"/>
    </source>
</evidence>
<dbReference type="AlphaFoldDB" id="A0A1M6U108"/>
<dbReference type="Proteomes" id="UP000184386">
    <property type="component" value="Unassembled WGS sequence"/>
</dbReference>
<dbReference type="STRING" id="1121322.SAMN02745136_02950"/>
<dbReference type="PROSITE" id="PS51482">
    <property type="entry name" value="DEGV"/>
    <property type="match status" value="1"/>
</dbReference>
<name>A0A1M6U108_9FIRM</name>
<evidence type="ECO:0000313" key="4">
    <source>
        <dbReference type="Proteomes" id="UP000184386"/>
    </source>
</evidence>
<dbReference type="PANTHER" id="PTHR33434:SF3">
    <property type="entry name" value="DEGV DOMAIN-CONTAINING PROTEIN YITS"/>
    <property type="match status" value="1"/>
</dbReference>
<dbReference type="InterPro" id="IPR050270">
    <property type="entry name" value="DegV_domain_contain"/>
</dbReference>
<reference evidence="3 4" key="1">
    <citation type="submission" date="2016-11" db="EMBL/GenBank/DDBJ databases">
        <authorList>
            <person name="Jaros S."/>
            <person name="Januszkiewicz K."/>
            <person name="Wedrychowicz H."/>
        </authorList>
    </citation>
    <scope>NUCLEOTIDE SEQUENCE [LARGE SCALE GENOMIC DNA]</scope>
    <source>
        <strain evidence="3 4">DSM 15929</strain>
    </source>
</reference>
<keyword evidence="2" id="KW-0446">Lipid-binding</keyword>
<organism evidence="3 4">
    <name type="scientific">Anaerocolumna jejuensis DSM 15929</name>
    <dbReference type="NCBI Taxonomy" id="1121322"/>
    <lineage>
        <taxon>Bacteria</taxon>
        <taxon>Bacillati</taxon>
        <taxon>Bacillota</taxon>
        <taxon>Clostridia</taxon>
        <taxon>Lachnospirales</taxon>
        <taxon>Lachnospiraceae</taxon>
        <taxon>Anaerocolumna</taxon>
    </lineage>
</organism>
<proteinExistence type="predicted"/>
<comment type="function">
    <text evidence="1">May bind long-chain fatty acids, such as palmitate, and may play a role in lipid transport or fatty acid metabolism.</text>
</comment>
<dbReference type="GO" id="GO:0008289">
    <property type="term" value="F:lipid binding"/>
    <property type="evidence" value="ECO:0007669"/>
    <property type="project" value="UniProtKB-KW"/>
</dbReference>
<protein>
    <submittedName>
        <fullName evidence="3">EDD domain protein, DegV family</fullName>
    </submittedName>
</protein>
<dbReference type="Gene3D" id="3.40.50.10170">
    <property type="match status" value="1"/>
</dbReference>
<dbReference type="PANTHER" id="PTHR33434">
    <property type="entry name" value="DEGV DOMAIN-CONTAINING PROTEIN DR_1986-RELATED"/>
    <property type="match status" value="1"/>
</dbReference>
<dbReference type="SUPFAM" id="SSF82549">
    <property type="entry name" value="DAK1/DegV-like"/>
    <property type="match status" value="1"/>
</dbReference>
<dbReference type="NCBIfam" id="TIGR00762">
    <property type="entry name" value="DegV"/>
    <property type="match status" value="1"/>
</dbReference>
<sequence length="310" mass="34484">MILIIERSLIVMLKLIVDSTCDLPENYIKENDILVLPLKILLENKEYLDGETINVDGVYEAMKKGYMPMTAQPAPETIYNIFPNYAKKGQEFIYIAFSSAMSGTCQLASTILLELKEEFPQVNMEVVDSMGGSTATGLIVMQTMEYIKSGMTEFKKALDYMKDLTHHIEHIFTISDLNWLIKGGRISKTQGMIGSILGINPILDVNDGRMEVIRKTRGRKKAFAAVIDMLEERAGALKDQIIGISHADDEEAARELVSMITERLGCTQFIINKIGGVLGSHLGIGGVGVFFFNQEAVLQKAFQQDRYPAG</sequence>
<evidence type="ECO:0000256" key="2">
    <source>
        <dbReference type="ARBA" id="ARBA00023121"/>
    </source>
</evidence>
<dbReference type="Pfam" id="PF02645">
    <property type="entry name" value="DegV"/>
    <property type="match status" value="1"/>
</dbReference>
<keyword evidence="4" id="KW-1185">Reference proteome</keyword>
<dbReference type="InterPro" id="IPR003797">
    <property type="entry name" value="DegV"/>
</dbReference>
<evidence type="ECO:0000256" key="1">
    <source>
        <dbReference type="ARBA" id="ARBA00003238"/>
    </source>
</evidence>
<accession>A0A1M6U108</accession>
<dbReference type="Gene3D" id="3.30.1180.10">
    <property type="match status" value="1"/>
</dbReference>
<gene>
    <name evidence="3" type="ORF">SAMN02745136_02950</name>
</gene>
<dbReference type="EMBL" id="FRAC01000014">
    <property type="protein sequence ID" value="SHK62925.1"/>
    <property type="molecule type" value="Genomic_DNA"/>
</dbReference>